<feature type="transmembrane region" description="Helical" evidence="1">
    <location>
        <begin position="393"/>
        <end position="419"/>
    </location>
</feature>
<name>A0ABY5WJV6_9RHOB</name>
<sequence length="447" mass="49361">MIDTKIVVPNSSQNSFKTLKSHLGSLADINDRFVKCDKIKAFLEELSLAEDIHEEYLLQDLMTFAYAAKDLRSGHEADDVVWNRQRAESFRRMGFDQAANVFQNYVDLVASVSQNETEHPDLSMESLGELQPELDKLHLRMAAAANEIPLNMIGPAAIKSYGIQLLPQKEAISYWISLLTQSDTYRKTLSAAKADKAFNKSFAFEQVKELQKKGVCWCFYLFEFQSDGDQSATRQLWQTNKGILSTPHSPKNHEDMVEVKAWPSGTSFASLSGKQNRNVSEEASAVAEQASIERFVEASKSISLGPPSGVLQDFQKTPGIGPLLQIATLSLNPRANFRFFRGLAQQGVKSSLIIRHFGRAVLWVALLSALSASDVSRTIFSDVAAGIGSWSDIAFVIGILMGAVLLCQAVPTALGLIIGSLDRRSGRIRWNSNLPNTGHENFITRSG</sequence>
<keyword evidence="1" id="KW-1133">Transmembrane helix</keyword>
<protein>
    <submittedName>
        <fullName evidence="2">Uncharacterized protein</fullName>
    </submittedName>
</protein>
<keyword evidence="3" id="KW-1185">Reference proteome</keyword>
<evidence type="ECO:0000256" key="1">
    <source>
        <dbReference type="SAM" id="Phobius"/>
    </source>
</evidence>
<dbReference type="RefSeq" id="WP_259964736.1">
    <property type="nucleotide sequence ID" value="NZ_CP081051.1"/>
</dbReference>
<keyword evidence="1" id="KW-0472">Membrane</keyword>
<accession>A0ABY5WJV6</accession>
<dbReference type="EMBL" id="CP081051">
    <property type="protein sequence ID" value="UWQ41741.1"/>
    <property type="molecule type" value="Genomic_DNA"/>
</dbReference>
<gene>
    <name evidence="2" type="ORF">K3718_01235</name>
</gene>
<dbReference type="Proteomes" id="UP001058514">
    <property type="component" value="Chromosome"/>
</dbReference>
<proteinExistence type="predicted"/>
<organism evidence="2 3">
    <name type="scientific">Leisingera aquaemixtae</name>
    <dbReference type="NCBI Taxonomy" id="1396826"/>
    <lineage>
        <taxon>Bacteria</taxon>
        <taxon>Pseudomonadati</taxon>
        <taxon>Pseudomonadota</taxon>
        <taxon>Alphaproteobacteria</taxon>
        <taxon>Rhodobacterales</taxon>
        <taxon>Roseobacteraceae</taxon>
        <taxon>Leisingera</taxon>
    </lineage>
</organism>
<evidence type="ECO:0000313" key="3">
    <source>
        <dbReference type="Proteomes" id="UP001058514"/>
    </source>
</evidence>
<keyword evidence="1" id="KW-0812">Transmembrane</keyword>
<evidence type="ECO:0000313" key="2">
    <source>
        <dbReference type="EMBL" id="UWQ41741.1"/>
    </source>
</evidence>
<reference evidence="2" key="1">
    <citation type="submission" date="2021-08" db="EMBL/GenBank/DDBJ databases">
        <authorList>
            <person name="Nwanade C."/>
            <person name="Wang M."/>
            <person name="Masoudi A."/>
            <person name="Yu Z."/>
            <person name="Liu J."/>
        </authorList>
    </citation>
    <scope>NUCLEOTIDE SEQUENCE</scope>
    <source>
        <strain evidence="2">S166</strain>
    </source>
</reference>